<keyword evidence="3" id="KW-1185">Reference proteome</keyword>
<sequence>MSFTKLTAAVLTAATLVSPLLAVPASALDQVAAPQTVAQNTPTAKYAAIWRKTNRQVPWVAHHGMTSSQYQAKFDQYVADGYRLVDVSGYSVGDQARYAAIWVKRSGPAWVARHGMTSSQYQARFNQYVADGYRLVDVSGYSVGNQTRYAAIWEKRSGPAWVARHGMTSSQYQARFDQYVADGYRLVHVSGYRVGNQARYAAIWEKRSGPAWVARHGMSSSQYQAKFDELTADGYRLAHVSGYRVNGRDRYAAIWEKRSGSAWVARHGMSSSGYQSAFNNYVDDGYRLISVSGYGQ</sequence>
<evidence type="ECO:0000256" key="1">
    <source>
        <dbReference type="SAM" id="SignalP"/>
    </source>
</evidence>
<dbReference type="Proteomes" id="UP001196661">
    <property type="component" value="Unassembled WGS sequence"/>
</dbReference>
<feature type="signal peptide" evidence="1">
    <location>
        <begin position="1"/>
        <end position="22"/>
    </location>
</feature>
<evidence type="ECO:0000313" key="2">
    <source>
        <dbReference type="EMBL" id="MBT9312835.1"/>
    </source>
</evidence>
<proteinExistence type="predicted"/>
<accession>A0ABS5Y7A0</accession>
<organism evidence="2 3">
    <name type="scientific">Leptothoe kymatousa TAU-MAC 1615</name>
    <dbReference type="NCBI Taxonomy" id="2364775"/>
    <lineage>
        <taxon>Bacteria</taxon>
        <taxon>Bacillati</taxon>
        <taxon>Cyanobacteriota</taxon>
        <taxon>Cyanophyceae</taxon>
        <taxon>Nodosilineales</taxon>
        <taxon>Cymatolegaceae</taxon>
        <taxon>Leptothoe</taxon>
        <taxon>Leptothoe kymatousa</taxon>
    </lineage>
</organism>
<keyword evidence="1" id="KW-0732">Signal</keyword>
<dbReference type="RefSeq" id="WP_215618739.1">
    <property type="nucleotide sequence ID" value="NZ_JADOER010000010.1"/>
</dbReference>
<dbReference type="Pfam" id="PF17660">
    <property type="entry name" value="BTRD1"/>
    <property type="match status" value="5"/>
</dbReference>
<gene>
    <name evidence="2" type="ORF">IXB28_11500</name>
</gene>
<comment type="caution">
    <text evidence="2">The sequence shown here is derived from an EMBL/GenBank/DDBJ whole genome shotgun (WGS) entry which is preliminary data.</text>
</comment>
<name>A0ABS5Y7A0_9CYAN</name>
<reference evidence="2 3" key="1">
    <citation type="journal article" date="2021" name="Mar. Drugs">
        <title>Genome Reduction and Secondary Metabolism of the Marine Sponge-Associated Cyanobacterium Leptothoe.</title>
        <authorList>
            <person name="Konstantinou D."/>
            <person name="Popin R.V."/>
            <person name="Fewer D.P."/>
            <person name="Sivonen K."/>
            <person name="Gkelis S."/>
        </authorList>
    </citation>
    <scope>NUCLEOTIDE SEQUENCE [LARGE SCALE GENOMIC DNA]</scope>
    <source>
        <strain evidence="2 3">TAU-MAC 1615</strain>
    </source>
</reference>
<dbReference type="InterPro" id="IPR049511">
    <property type="entry name" value="PGH-like_rpt"/>
</dbReference>
<evidence type="ECO:0000313" key="3">
    <source>
        <dbReference type="Proteomes" id="UP001196661"/>
    </source>
</evidence>
<feature type="chain" id="PRO_5047212639" evidence="1">
    <location>
        <begin position="23"/>
        <end position="296"/>
    </location>
</feature>
<dbReference type="EMBL" id="JADOER010000010">
    <property type="protein sequence ID" value="MBT9312835.1"/>
    <property type="molecule type" value="Genomic_DNA"/>
</dbReference>
<protein>
    <submittedName>
        <fullName evidence="2">Uncharacterized protein</fullName>
    </submittedName>
</protein>